<dbReference type="AlphaFoldDB" id="A0A8D9DV88"/>
<dbReference type="EMBL" id="HBUF01376464">
    <property type="protein sequence ID" value="CAG6728519.1"/>
    <property type="molecule type" value="Transcribed_RNA"/>
</dbReference>
<reference evidence="1" key="1">
    <citation type="submission" date="2021-05" db="EMBL/GenBank/DDBJ databases">
        <authorList>
            <person name="Alioto T."/>
            <person name="Alioto T."/>
            <person name="Gomez Garrido J."/>
        </authorList>
    </citation>
    <scope>NUCLEOTIDE SEQUENCE</scope>
</reference>
<sequence length="128" mass="15061">MIYFCNRYKIESILFWNLAYGRHIEGHILHLEIGRWQRPKGRLAETERETGWGGIVPIGCHVSSISVDVSWVGSRSSFWVWQLFIHVVHSFQRKMFFAFFTNNMRRGGGDVAIFNYHCNVPMLNNVKR</sequence>
<name>A0A8D9DV88_9HEMI</name>
<dbReference type="EMBL" id="HBUF01376465">
    <property type="protein sequence ID" value="CAG6728520.1"/>
    <property type="molecule type" value="Transcribed_RNA"/>
</dbReference>
<evidence type="ECO:0000313" key="1">
    <source>
        <dbReference type="EMBL" id="CAG6728520.1"/>
    </source>
</evidence>
<accession>A0A8D9DV88</accession>
<protein>
    <submittedName>
        <fullName evidence="1">Uncharacterized protein</fullName>
    </submittedName>
</protein>
<proteinExistence type="predicted"/>
<organism evidence="1">
    <name type="scientific">Cacopsylla melanoneura</name>
    <dbReference type="NCBI Taxonomy" id="428564"/>
    <lineage>
        <taxon>Eukaryota</taxon>
        <taxon>Metazoa</taxon>
        <taxon>Ecdysozoa</taxon>
        <taxon>Arthropoda</taxon>
        <taxon>Hexapoda</taxon>
        <taxon>Insecta</taxon>
        <taxon>Pterygota</taxon>
        <taxon>Neoptera</taxon>
        <taxon>Paraneoptera</taxon>
        <taxon>Hemiptera</taxon>
        <taxon>Sternorrhyncha</taxon>
        <taxon>Psylloidea</taxon>
        <taxon>Psyllidae</taxon>
        <taxon>Psyllinae</taxon>
        <taxon>Cacopsylla</taxon>
    </lineage>
</organism>